<evidence type="ECO:0000313" key="4">
    <source>
        <dbReference type="Proteomes" id="UP001162131"/>
    </source>
</evidence>
<dbReference type="InterPro" id="IPR001098">
    <property type="entry name" value="DNA-dir_DNA_pol_A_palm_dom"/>
</dbReference>
<dbReference type="SMART" id="SM00482">
    <property type="entry name" value="POLAc"/>
    <property type="match status" value="1"/>
</dbReference>
<dbReference type="Gene3D" id="3.30.70.370">
    <property type="match status" value="1"/>
</dbReference>
<dbReference type="SUPFAM" id="SSF53098">
    <property type="entry name" value="Ribonuclease H-like"/>
    <property type="match status" value="1"/>
</dbReference>
<dbReference type="PANTHER" id="PTHR10133:SF27">
    <property type="entry name" value="DNA POLYMERASE NU"/>
    <property type="match status" value="1"/>
</dbReference>
<reference evidence="3" key="1">
    <citation type="submission" date="2021-09" db="EMBL/GenBank/DDBJ databases">
        <authorList>
            <consortium name="AG Swart"/>
            <person name="Singh M."/>
            <person name="Singh A."/>
            <person name="Seah K."/>
            <person name="Emmerich C."/>
        </authorList>
    </citation>
    <scope>NUCLEOTIDE SEQUENCE</scope>
    <source>
        <strain evidence="3">ATCC30299</strain>
    </source>
</reference>
<dbReference type="Gene3D" id="3.30.420.10">
    <property type="entry name" value="Ribonuclease H-like superfamily/Ribonuclease H"/>
    <property type="match status" value="1"/>
</dbReference>
<evidence type="ECO:0000256" key="1">
    <source>
        <dbReference type="ARBA" id="ARBA00022705"/>
    </source>
</evidence>
<dbReference type="Pfam" id="PF00476">
    <property type="entry name" value="DNA_pol_A"/>
    <property type="match status" value="2"/>
</dbReference>
<keyword evidence="1" id="KW-0235">DNA replication</keyword>
<dbReference type="Gene3D" id="1.20.1060.10">
    <property type="entry name" value="Taq DNA Polymerase, Chain T, domain 4"/>
    <property type="match status" value="1"/>
</dbReference>
<dbReference type="InterPro" id="IPR012337">
    <property type="entry name" value="RNaseH-like_sf"/>
</dbReference>
<dbReference type="InterPro" id="IPR043502">
    <property type="entry name" value="DNA/RNA_pol_sf"/>
</dbReference>
<evidence type="ECO:0000313" key="3">
    <source>
        <dbReference type="EMBL" id="CAG9313419.1"/>
    </source>
</evidence>
<dbReference type="InterPro" id="IPR002298">
    <property type="entry name" value="DNA_polymerase_A"/>
</dbReference>
<accession>A0AAU9INR1</accession>
<feature type="domain" description="DNA-directed DNA polymerase family A palm" evidence="2">
    <location>
        <begin position="537"/>
        <end position="765"/>
    </location>
</feature>
<protein>
    <recommendedName>
        <fullName evidence="2">DNA-directed DNA polymerase family A palm domain-containing protein</fullName>
    </recommendedName>
</protein>
<gene>
    <name evidence="3" type="ORF">BSTOLATCC_MIC8687</name>
</gene>
<dbReference type="Proteomes" id="UP001162131">
    <property type="component" value="Unassembled WGS sequence"/>
</dbReference>
<dbReference type="InterPro" id="IPR002562">
    <property type="entry name" value="3'-5'_exonuclease_dom"/>
</dbReference>
<dbReference type="PANTHER" id="PTHR10133">
    <property type="entry name" value="DNA POLYMERASE I"/>
    <property type="match status" value="1"/>
</dbReference>
<organism evidence="3 4">
    <name type="scientific">Blepharisma stoltei</name>
    <dbReference type="NCBI Taxonomy" id="1481888"/>
    <lineage>
        <taxon>Eukaryota</taxon>
        <taxon>Sar</taxon>
        <taxon>Alveolata</taxon>
        <taxon>Ciliophora</taxon>
        <taxon>Postciliodesmatophora</taxon>
        <taxon>Heterotrichea</taxon>
        <taxon>Heterotrichida</taxon>
        <taxon>Blepharismidae</taxon>
        <taxon>Blepharisma</taxon>
    </lineage>
</organism>
<dbReference type="Gene3D" id="1.10.150.20">
    <property type="entry name" value="5' to 3' exonuclease, C-terminal subdomain"/>
    <property type="match status" value="1"/>
</dbReference>
<dbReference type="AlphaFoldDB" id="A0AAU9INR1"/>
<dbReference type="GO" id="GO:0003677">
    <property type="term" value="F:DNA binding"/>
    <property type="evidence" value="ECO:0007669"/>
    <property type="project" value="InterPro"/>
</dbReference>
<dbReference type="SUPFAM" id="SSF56672">
    <property type="entry name" value="DNA/RNA polymerases"/>
    <property type="match status" value="1"/>
</dbReference>
<comment type="caution">
    <text evidence="3">The sequence shown here is derived from an EMBL/GenBank/DDBJ whole genome shotgun (WGS) entry which is preliminary data.</text>
</comment>
<sequence>MAATRIFRSIAHNPAFENLKIPGITIVRTKDQAKRVVEILMSHPERIHAWDTETIGFDVKEQSPVGNGQIICATAFIGPEVNFGSGSKLFIDNYAEANGIIEEFKPYFENPDYYKVWHNYGFDRHIFYNHGINVLGFGGDTMHMARLANPSRGPKEYSLARCTHNYSQLMTKVKNKLIKDLINFNTKDPEVLKTIKEYTANTKMRVKKTMDELFAYQKPLKSGGLSKLLVTPEVEELHTTPQYIEKWVDYSTLDAELTFYLREALVTELSSFPLKSEDMTTLWDFYLKYWLPLGETLTDMERNGMKLDLQHMKKINDQANNDKFKYKNEFLSWVNSVDPDLLYFNPDSNAHMQQFLYAPFNKEQGEANSDSEGEEEEVRKTSNMSLKNQMYFPKERTFLVENLDRKDGEKKMTHMTIKGLGLPVPFRTISGMPSVDGKALRLLAGDPSNGKHGIAYEFFKNQGDEKAGISICYALDSLLKYKGIDTLLHTYIEPLQTLCDKEERIHYSLNINTETGRLSAKKPNAQNQPALDKDIYKIRKAFIASTGNCLIVADYGQLELRVLAHMTNCQSMINAFHAGGDFHSRTAISMYPEIKQAVDEGKVLLEWDKSQGEPPAPLLKSLYAAQRKTAKTMNFSIAYGKTAHGFAKDWGCSLEEASEALKRWYAERKEVEDWQDQVRKLVRSKGYTRTLLGRYRKLTEVNNKLPSKKQHALRAAINTPIQGGAADIVTGAMIRINYNDELKQMGWKLLVQIHDEVILEGPSSSADRAFEIVKECMSMPLDEPLRINLETDAKIAQNWYDAK</sequence>
<dbReference type="Pfam" id="PF01612">
    <property type="entry name" value="DNA_pol_A_exo1"/>
    <property type="match status" value="1"/>
</dbReference>
<dbReference type="CDD" id="cd08640">
    <property type="entry name" value="DNA_pol_A_plastid_like"/>
    <property type="match status" value="1"/>
</dbReference>
<dbReference type="GO" id="GO:0006261">
    <property type="term" value="P:DNA-templated DNA replication"/>
    <property type="evidence" value="ECO:0007669"/>
    <property type="project" value="InterPro"/>
</dbReference>
<proteinExistence type="predicted"/>
<dbReference type="GO" id="GO:0008408">
    <property type="term" value="F:3'-5' exonuclease activity"/>
    <property type="evidence" value="ECO:0007669"/>
    <property type="project" value="InterPro"/>
</dbReference>
<dbReference type="GO" id="GO:0006302">
    <property type="term" value="P:double-strand break repair"/>
    <property type="evidence" value="ECO:0007669"/>
    <property type="project" value="TreeGrafter"/>
</dbReference>
<keyword evidence="4" id="KW-1185">Reference proteome</keyword>
<dbReference type="InterPro" id="IPR036397">
    <property type="entry name" value="RNaseH_sf"/>
</dbReference>
<dbReference type="GO" id="GO:0003887">
    <property type="term" value="F:DNA-directed DNA polymerase activity"/>
    <property type="evidence" value="ECO:0007669"/>
    <property type="project" value="InterPro"/>
</dbReference>
<name>A0AAU9INR1_9CILI</name>
<dbReference type="PRINTS" id="PR00868">
    <property type="entry name" value="DNAPOLI"/>
</dbReference>
<evidence type="ECO:0000259" key="2">
    <source>
        <dbReference type="SMART" id="SM00482"/>
    </source>
</evidence>
<dbReference type="EMBL" id="CAJZBQ010000010">
    <property type="protein sequence ID" value="CAG9313419.1"/>
    <property type="molecule type" value="Genomic_DNA"/>
</dbReference>